<dbReference type="PANTHER" id="PTHR22803">
    <property type="entry name" value="MANNOSE, PHOSPHOLIPASE, LECTIN RECEPTOR RELATED"/>
    <property type="match status" value="1"/>
</dbReference>
<dbReference type="Gene3D" id="3.10.100.10">
    <property type="entry name" value="Mannose-Binding Protein A, subunit A"/>
    <property type="match status" value="1"/>
</dbReference>
<protein>
    <recommendedName>
        <fullName evidence="2">C-type lectin domain-containing protein</fullName>
    </recommendedName>
</protein>
<evidence type="ECO:0000259" key="2">
    <source>
        <dbReference type="PROSITE" id="PS50041"/>
    </source>
</evidence>
<dbReference type="InterPro" id="IPR018378">
    <property type="entry name" value="C-type_lectin_CS"/>
</dbReference>
<dbReference type="SUPFAM" id="SSF56436">
    <property type="entry name" value="C-type lectin-like"/>
    <property type="match status" value="1"/>
</dbReference>
<keyword evidence="1" id="KW-1015">Disulfide bond</keyword>
<dbReference type="Pfam" id="PF00059">
    <property type="entry name" value="Lectin_C"/>
    <property type="match status" value="1"/>
</dbReference>
<evidence type="ECO:0000313" key="3">
    <source>
        <dbReference type="EnsemblMetazoa" id="G11753.3:cds"/>
    </source>
</evidence>
<dbReference type="CDD" id="cd00037">
    <property type="entry name" value="CLECT"/>
    <property type="match status" value="1"/>
</dbReference>
<name>A0A8W8HYY5_MAGGI</name>
<dbReference type="InterPro" id="IPR016186">
    <property type="entry name" value="C-type_lectin-like/link_sf"/>
</dbReference>
<proteinExistence type="predicted"/>
<dbReference type="InterPro" id="IPR016187">
    <property type="entry name" value="CTDL_fold"/>
</dbReference>
<dbReference type="InterPro" id="IPR001304">
    <property type="entry name" value="C-type_lectin-like"/>
</dbReference>
<reference evidence="3" key="1">
    <citation type="submission" date="2022-08" db="UniProtKB">
        <authorList>
            <consortium name="EnsemblMetazoa"/>
        </authorList>
    </citation>
    <scope>IDENTIFICATION</scope>
    <source>
        <strain evidence="3">05x7-T-G4-1.051#20</strain>
    </source>
</reference>
<dbReference type="SMART" id="SM00034">
    <property type="entry name" value="CLECT"/>
    <property type="match status" value="1"/>
</dbReference>
<sequence>MTSLIVSQTTGFSMTLIIGCILFLLDIAFGCPPGWTTFNTSCYHLSIEEESWVDSMKMCEIHGAYLVHINSASEDTFITNQMITNGVKELWLGGSDWNVEGVWVWEPEGDLFQYSNFDHDEPDNYGDDENCVRKEQSAHYRWNDKPCDHRYSYICETSNKVGNPALG</sequence>
<evidence type="ECO:0000256" key="1">
    <source>
        <dbReference type="ARBA" id="ARBA00023157"/>
    </source>
</evidence>
<dbReference type="InterPro" id="IPR050111">
    <property type="entry name" value="C-type_lectin/snaclec_domain"/>
</dbReference>
<organism evidence="3 4">
    <name type="scientific">Magallana gigas</name>
    <name type="common">Pacific oyster</name>
    <name type="synonym">Crassostrea gigas</name>
    <dbReference type="NCBI Taxonomy" id="29159"/>
    <lineage>
        <taxon>Eukaryota</taxon>
        <taxon>Metazoa</taxon>
        <taxon>Spiralia</taxon>
        <taxon>Lophotrochozoa</taxon>
        <taxon>Mollusca</taxon>
        <taxon>Bivalvia</taxon>
        <taxon>Autobranchia</taxon>
        <taxon>Pteriomorphia</taxon>
        <taxon>Ostreida</taxon>
        <taxon>Ostreoidea</taxon>
        <taxon>Ostreidae</taxon>
        <taxon>Magallana</taxon>
    </lineage>
</organism>
<dbReference type="EnsemblMetazoa" id="G11753.3">
    <property type="protein sequence ID" value="G11753.3:cds"/>
    <property type="gene ID" value="G11753"/>
</dbReference>
<feature type="domain" description="C-type lectin" evidence="2">
    <location>
        <begin position="38"/>
        <end position="156"/>
    </location>
</feature>
<keyword evidence="4" id="KW-1185">Reference proteome</keyword>
<accession>A0A8W8HYY5</accession>
<dbReference type="PROSITE" id="PS50041">
    <property type="entry name" value="C_TYPE_LECTIN_2"/>
    <property type="match status" value="1"/>
</dbReference>
<evidence type="ECO:0000313" key="4">
    <source>
        <dbReference type="Proteomes" id="UP000005408"/>
    </source>
</evidence>
<dbReference type="AlphaFoldDB" id="A0A8W8HYY5"/>
<dbReference type="PROSITE" id="PS00615">
    <property type="entry name" value="C_TYPE_LECTIN_1"/>
    <property type="match status" value="1"/>
</dbReference>
<dbReference type="Proteomes" id="UP000005408">
    <property type="component" value="Unassembled WGS sequence"/>
</dbReference>